<proteinExistence type="predicted"/>
<comment type="caution">
    <text evidence="1">The sequence shown here is derived from an EMBL/GenBank/DDBJ whole genome shotgun (WGS) entry which is preliminary data.</text>
</comment>
<dbReference type="InterPro" id="IPR002933">
    <property type="entry name" value="Peptidase_M20"/>
</dbReference>
<accession>A0ABQ5NQB8</accession>
<reference evidence="1" key="1">
    <citation type="submission" date="2022-08" db="EMBL/GenBank/DDBJ databases">
        <title>Draft genome sequence of Lysinibacillus sp. strain KH24.</title>
        <authorList>
            <person name="Kanbe H."/>
            <person name="Itoh H."/>
        </authorList>
    </citation>
    <scope>NUCLEOTIDE SEQUENCE</scope>
    <source>
        <strain evidence="1">KH24</strain>
    </source>
</reference>
<dbReference type="PANTHER" id="PTHR11014:SF63">
    <property type="entry name" value="METALLOPEPTIDASE, PUTATIVE (AFU_ORTHOLOGUE AFUA_6G09600)-RELATED"/>
    <property type="match status" value="1"/>
</dbReference>
<keyword evidence="2" id="KW-1185">Reference proteome</keyword>
<dbReference type="Pfam" id="PF01546">
    <property type="entry name" value="Peptidase_M20"/>
    <property type="match status" value="1"/>
</dbReference>
<sequence>MHGARAEISWELGCPSVTNDKQLTALSKQIASEVVGKEGVQELPAPMFGTEDFADFSEAVPSSMQFIGVHNPSFGEVFPLHHPRFKLDEDALIYGVRYFENIARTLCP</sequence>
<evidence type="ECO:0000313" key="2">
    <source>
        <dbReference type="Proteomes" id="UP001065593"/>
    </source>
</evidence>
<name>A0ABQ5NQB8_9BACI</name>
<evidence type="ECO:0000313" key="1">
    <source>
        <dbReference type="EMBL" id="GLC90488.1"/>
    </source>
</evidence>
<dbReference type="SUPFAM" id="SSF53187">
    <property type="entry name" value="Zn-dependent exopeptidases"/>
    <property type="match status" value="1"/>
</dbReference>
<dbReference type="Gene3D" id="3.40.630.10">
    <property type="entry name" value="Zn peptidases"/>
    <property type="match status" value="1"/>
</dbReference>
<protein>
    <recommendedName>
        <fullName evidence="3">M20/M25/M40 family metallo-hydrolase</fullName>
    </recommendedName>
</protein>
<gene>
    <name evidence="1" type="ORF">LYSBPC_36150</name>
</gene>
<evidence type="ECO:0008006" key="3">
    <source>
        <dbReference type="Google" id="ProtNLM"/>
    </source>
</evidence>
<organism evidence="1 2">
    <name type="scientific">Lysinibacillus piscis</name>
    <dbReference type="NCBI Taxonomy" id="2518931"/>
    <lineage>
        <taxon>Bacteria</taxon>
        <taxon>Bacillati</taxon>
        <taxon>Bacillota</taxon>
        <taxon>Bacilli</taxon>
        <taxon>Bacillales</taxon>
        <taxon>Bacillaceae</taxon>
        <taxon>Lysinibacillus</taxon>
    </lineage>
</organism>
<dbReference type="Proteomes" id="UP001065593">
    <property type="component" value="Unassembled WGS sequence"/>
</dbReference>
<dbReference type="InterPro" id="IPR017439">
    <property type="entry name" value="Amidohydrolase"/>
</dbReference>
<dbReference type="PANTHER" id="PTHR11014">
    <property type="entry name" value="PEPTIDASE M20 FAMILY MEMBER"/>
    <property type="match status" value="1"/>
</dbReference>
<dbReference type="EMBL" id="BRZA01000011">
    <property type="protein sequence ID" value="GLC90488.1"/>
    <property type="molecule type" value="Genomic_DNA"/>
</dbReference>